<dbReference type="PIRSF" id="PIRSF031043">
    <property type="entry name" value="UCP031043"/>
    <property type="match status" value="1"/>
</dbReference>
<keyword evidence="11" id="KW-1185">Reference proteome</keyword>
<dbReference type="Proteomes" id="UP000504607">
    <property type="component" value="Unplaced"/>
</dbReference>
<feature type="compositionally biased region" description="Polar residues" evidence="9">
    <location>
        <begin position="134"/>
        <end position="150"/>
    </location>
</feature>
<feature type="domain" description="SOSEKI DIX-like" evidence="10">
    <location>
        <begin position="42"/>
        <end position="129"/>
    </location>
</feature>
<dbReference type="PANTHER" id="PTHR31083">
    <property type="entry name" value="UPSTREAM OF FLC PROTEIN (DUF966)"/>
    <property type="match status" value="1"/>
</dbReference>
<evidence type="ECO:0000256" key="7">
    <source>
        <dbReference type="ARBA" id="ARBA00024211"/>
    </source>
</evidence>
<keyword evidence="3" id="KW-1003">Cell membrane</keyword>
<evidence type="ECO:0000256" key="1">
    <source>
        <dbReference type="ARBA" id="ARBA00004413"/>
    </source>
</evidence>
<evidence type="ECO:0000256" key="4">
    <source>
        <dbReference type="ARBA" id="ARBA00022618"/>
    </source>
</evidence>
<dbReference type="FunCoup" id="A0A6I9Q9X4">
    <property type="interactions" value="1431"/>
</dbReference>
<evidence type="ECO:0000256" key="2">
    <source>
        <dbReference type="ARBA" id="ARBA00022473"/>
    </source>
</evidence>
<gene>
    <name evidence="12" type="primary">LOC105032834</name>
</gene>
<dbReference type="GeneID" id="105032834"/>
<keyword evidence="2" id="KW-0217">Developmental protein</keyword>
<dbReference type="Pfam" id="PF06136">
    <property type="entry name" value="SOK"/>
    <property type="match status" value="1"/>
</dbReference>
<dbReference type="InParanoid" id="A0A6I9Q9X4"/>
<comment type="subunit">
    <text evidence="8">Homodimer. Forms long polymer filaments with other SOKs proteins polymers (e.g. SOK1, SOK2, SOK3 and SOK4) crucial for polar localization and biological activity. Binds to ANGUSTIFOLIA (AN).</text>
</comment>
<comment type="subcellular location">
    <subcellularLocation>
        <location evidence="1">Cell membrane</location>
        <topology evidence="1">Peripheral membrane protein</topology>
        <orientation evidence="1">Cytoplasmic side</orientation>
    </subcellularLocation>
</comment>
<proteinExistence type="inferred from homology"/>
<evidence type="ECO:0000256" key="9">
    <source>
        <dbReference type="SAM" id="MobiDB-lite"/>
    </source>
</evidence>
<evidence type="ECO:0000256" key="5">
    <source>
        <dbReference type="ARBA" id="ARBA00023136"/>
    </source>
</evidence>
<feature type="region of interest" description="Disordered" evidence="9">
    <location>
        <begin position="1"/>
        <end position="35"/>
    </location>
</feature>
<dbReference type="KEGG" id="egu:105032834"/>
<keyword evidence="4" id="KW-0132">Cell division</keyword>
<protein>
    <submittedName>
        <fullName evidence="12">Protein UPSTREAM OF FLC</fullName>
    </submittedName>
</protein>
<keyword evidence="6" id="KW-0131">Cell cycle</keyword>
<dbReference type="GO" id="GO:0051301">
    <property type="term" value="P:cell division"/>
    <property type="evidence" value="ECO:0007669"/>
    <property type="project" value="UniProtKB-KW"/>
</dbReference>
<dbReference type="InterPro" id="IPR010369">
    <property type="entry name" value="SOK"/>
</dbReference>
<dbReference type="RefSeq" id="XP_010905712.1">
    <property type="nucleotide sequence ID" value="XM_010907410.3"/>
</dbReference>
<evidence type="ECO:0000259" key="10">
    <source>
        <dbReference type="Pfam" id="PF06136"/>
    </source>
</evidence>
<accession>A0A6I9Q9X4</accession>
<reference evidence="12" key="1">
    <citation type="submission" date="2025-08" db="UniProtKB">
        <authorList>
            <consortium name="RefSeq"/>
        </authorList>
    </citation>
    <scope>IDENTIFICATION</scope>
</reference>
<dbReference type="GO" id="GO:0005886">
    <property type="term" value="C:plasma membrane"/>
    <property type="evidence" value="ECO:0007669"/>
    <property type="project" value="UniProtKB-SubCell"/>
</dbReference>
<evidence type="ECO:0000256" key="3">
    <source>
        <dbReference type="ARBA" id="ARBA00022475"/>
    </source>
</evidence>
<dbReference type="GO" id="GO:0051302">
    <property type="term" value="P:regulation of cell division"/>
    <property type="evidence" value="ECO:0007669"/>
    <property type="project" value="UniProtKB-ARBA"/>
</dbReference>
<dbReference type="GO" id="GO:2000067">
    <property type="term" value="P:regulation of root morphogenesis"/>
    <property type="evidence" value="ECO:0007669"/>
    <property type="project" value="UniProtKB-ARBA"/>
</dbReference>
<sequence>MAASSRGRGELSKQWKKRETNPGITKVWSEPEPKPRTSRRKVSVVYYLARDGHFEHPHFMEVPLSSIEGLYLRDVIHRLDVLRGKGMAAMYSWSSKRSYKNGFVWHDLSEDDFIYPVHGQEYILKGSELPHLGNNPSNSQESLATSSSTYEKLPKIPNSVRDDSNFPVSRRKKTSWSSIDLNETPEYKSAPKPAPAVTFSDASIQTDDLRHRWRVPIREERREKIPNLEALDLDIDEISPPPSPSSPETLEALIKADGRIVAIRPDYRHRTVGDCSNGRVRASSVLMHLISCGSISVKETGISLVSQYRGRLPRVKTEQGTKEIEAGSGGMPTSIWATGLEDMEYFSGSLIETRKLGSDDVGEFPSLKRSSSYNAARSLRMELSKEIEDDHHARGMRRKSNTRKGGKFPITRSTCRSIRIND</sequence>
<dbReference type="InterPro" id="IPR021182">
    <property type="entry name" value="SOK_magnoliopsida"/>
</dbReference>
<feature type="compositionally biased region" description="Basic residues" evidence="9">
    <location>
        <begin position="394"/>
        <end position="406"/>
    </location>
</feature>
<evidence type="ECO:0000313" key="12">
    <source>
        <dbReference type="RefSeq" id="XP_010905712.1"/>
    </source>
</evidence>
<dbReference type="PANTHER" id="PTHR31083:SF4">
    <property type="entry name" value="PROTEIN SOSEKI 4-RELATED"/>
    <property type="match status" value="1"/>
</dbReference>
<keyword evidence="5" id="KW-0472">Membrane</keyword>
<comment type="similarity">
    <text evidence="7">Belongs to the SOSEKI family.</text>
</comment>
<feature type="compositionally biased region" description="Basic and acidic residues" evidence="9">
    <location>
        <begin position="7"/>
        <end position="20"/>
    </location>
</feature>
<name>A0A6I9Q9X4_ELAGV</name>
<feature type="region of interest" description="Disordered" evidence="9">
    <location>
        <begin position="133"/>
        <end position="177"/>
    </location>
</feature>
<dbReference type="GO" id="GO:0051258">
    <property type="term" value="P:protein polymerization"/>
    <property type="evidence" value="ECO:0007669"/>
    <property type="project" value="UniProtKB-ARBA"/>
</dbReference>
<evidence type="ECO:0000256" key="6">
    <source>
        <dbReference type="ARBA" id="ARBA00023306"/>
    </source>
</evidence>
<dbReference type="OrthoDB" id="1280899at2759"/>
<organism evidence="11 12">
    <name type="scientific">Elaeis guineensis var. tenera</name>
    <name type="common">Oil palm</name>
    <dbReference type="NCBI Taxonomy" id="51953"/>
    <lineage>
        <taxon>Eukaryota</taxon>
        <taxon>Viridiplantae</taxon>
        <taxon>Streptophyta</taxon>
        <taxon>Embryophyta</taxon>
        <taxon>Tracheophyta</taxon>
        <taxon>Spermatophyta</taxon>
        <taxon>Magnoliopsida</taxon>
        <taxon>Liliopsida</taxon>
        <taxon>Arecaceae</taxon>
        <taxon>Arecoideae</taxon>
        <taxon>Cocoseae</taxon>
        <taxon>Elaeidinae</taxon>
        <taxon>Elaeis</taxon>
    </lineage>
</organism>
<evidence type="ECO:0000313" key="11">
    <source>
        <dbReference type="Proteomes" id="UP000504607"/>
    </source>
</evidence>
<dbReference type="GO" id="GO:0090708">
    <property type="term" value="P:specification of plant organ axis polarity"/>
    <property type="evidence" value="ECO:0007669"/>
    <property type="project" value="UniProtKB-ARBA"/>
</dbReference>
<feature type="region of interest" description="Disordered" evidence="9">
    <location>
        <begin position="389"/>
        <end position="409"/>
    </location>
</feature>
<dbReference type="InterPro" id="IPR048351">
    <property type="entry name" value="SOK_DIX"/>
</dbReference>
<evidence type="ECO:0000256" key="8">
    <source>
        <dbReference type="ARBA" id="ARBA00046534"/>
    </source>
</evidence>
<dbReference type="AlphaFoldDB" id="A0A6I9Q9X4"/>